<dbReference type="Proteomes" id="UP000633365">
    <property type="component" value="Unassembled WGS sequence"/>
</dbReference>
<proteinExistence type="predicted"/>
<evidence type="ECO:0000256" key="1">
    <source>
        <dbReference type="SAM" id="MobiDB-lite"/>
    </source>
</evidence>
<gene>
    <name evidence="3" type="ORF">JKK62_11650</name>
</gene>
<evidence type="ECO:0000313" key="3">
    <source>
        <dbReference type="EMBL" id="MBK6089285.1"/>
    </source>
</evidence>
<organism evidence="3 4">
    <name type="scientific">Ruminococcus difficilis</name>
    <dbReference type="NCBI Taxonomy" id="2763069"/>
    <lineage>
        <taxon>Bacteria</taxon>
        <taxon>Bacillati</taxon>
        <taxon>Bacillota</taxon>
        <taxon>Clostridia</taxon>
        <taxon>Eubacteriales</taxon>
        <taxon>Oscillospiraceae</taxon>
        <taxon>Ruminococcus</taxon>
    </lineage>
</organism>
<comment type="caution">
    <text evidence="3">The sequence shown here is derived from an EMBL/GenBank/DDBJ whole genome shotgun (WGS) entry which is preliminary data.</text>
</comment>
<keyword evidence="2" id="KW-0812">Transmembrane</keyword>
<keyword evidence="2" id="KW-0472">Membrane</keyword>
<keyword evidence="4" id="KW-1185">Reference proteome</keyword>
<protein>
    <recommendedName>
        <fullName evidence="5">Cxxc_20_cxxc protein</fullName>
    </recommendedName>
</protein>
<evidence type="ECO:0008006" key="5">
    <source>
        <dbReference type="Google" id="ProtNLM"/>
    </source>
</evidence>
<feature type="transmembrane region" description="Helical" evidence="2">
    <location>
        <begin position="71"/>
        <end position="92"/>
    </location>
</feature>
<name>A0A934WST9_9FIRM</name>
<dbReference type="EMBL" id="JAEQMG010000123">
    <property type="protein sequence ID" value="MBK6089285.1"/>
    <property type="molecule type" value="Genomic_DNA"/>
</dbReference>
<keyword evidence="2" id="KW-1133">Transmembrane helix</keyword>
<feature type="transmembrane region" description="Helical" evidence="2">
    <location>
        <begin position="44"/>
        <end position="65"/>
    </location>
</feature>
<accession>A0A934WST9</accession>
<dbReference type="AlphaFoldDB" id="A0A934WST9"/>
<dbReference type="RefSeq" id="WP_092966442.1">
    <property type="nucleotide sequence ID" value="NZ_JAEQMG010000123.1"/>
</dbReference>
<evidence type="ECO:0000313" key="4">
    <source>
        <dbReference type="Proteomes" id="UP000633365"/>
    </source>
</evidence>
<reference evidence="3" key="1">
    <citation type="submission" date="2021-01" db="EMBL/GenBank/DDBJ databases">
        <title>Genome public.</title>
        <authorList>
            <person name="Liu C."/>
            <person name="Sun Q."/>
        </authorList>
    </citation>
    <scope>NUCLEOTIDE SEQUENCE</scope>
    <source>
        <strain evidence="3">M6</strain>
    </source>
</reference>
<feature type="region of interest" description="Disordered" evidence="1">
    <location>
        <begin position="187"/>
        <end position="240"/>
    </location>
</feature>
<sequence>MRKKKCPYCGRRVPYSVCFGRRRKAEFVCPRCGRESRVYISRSVIFAFLICAILSIALFVLWVYLKLTYNPLGIAAVALPLIIFGLISPRFVNFEPLKKYKKTMEAKRAGIAYSDNLAVSELDNEFSGLDSGSGFRINSDVFNQIKADRSASREQISENELSSTSDKVERPIVHVIDDVSEDHAVDNAPLKKLRSDGSRTRNRHYISSEPVNPAPVTDDEDDDVKEYKPEGSRYSANRRF</sequence>
<evidence type="ECO:0000256" key="2">
    <source>
        <dbReference type="SAM" id="Phobius"/>
    </source>
</evidence>